<comment type="caution">
    <text evidence="3">The sequence shown here is derived from an EMBL/GenBank/DDBJ whole genome shotgun (WGS) entry which is preliminary data.</text>
</comment>
<dbReference type="AlphaFoldDB" id="A0A8S9XVM8"/>
<dbReference type="EMBL" id="WIXP02000004">
    <property type="protein sequence ID" value="KAF6212318.1"/>
    <property type="molecule type" value="Genomic_DNA"/>
</dbReference>
<organism evidence="3 4">
    <name type="scientific">Apolygus lucorum</name>
    <name type="common">Small green plant bug</name>
    <name type="synonym">Lygocoris lucorum</name>
    <dbReference type="NCBI Taxonomy" id="248454"/>
    <lineage>
        <taxon>Eukaryota</taxon>
        <taxon>Metazoa</taxon>
        <taxon>Ecdysozoa</taxon>
        <taxon>Arthropoda</taxon>
        <taxon>Hexapoda</taxon>
        <taxon>Insecta</taxon>
        <taxon>Pterygota</taxon>
        <taxon>Neoptera</taxon>
        <taxon>Paraneoptera</taxon>
        <taxon>Hemiptera</taxon>
        <taxon>Heteroptera</taxon>
        <taxon>Panheteroptera</taxon>
        <taxon>Cimicomorpha</taxon>
        <taxon>Miridae</taxon>
        <taxon>Mirini</taxon>
        <taxon>Apolygus</taxon>
    </lineage>
</organism>
<keyword evidence="2" id="KW-0812">Transmembrane</keyword>
<evidence type="ECO:0000256" key="1">
    <source>
        <dbReference type="SAM" id="MobiDB-lite"/>
    </source>
</evidence>
<gene>
    <name evidence="3" type="ORF">GE061_012840</name>
</gene>
<reference evidence="3" key="1">
    <citation type="journal article" date="2021" name="Mol. Ecol. Resour.">
        <title>Apolygus lucorum genome provides insights into omnivorousness and mesophyll feeding.</title>
        <authorList>
            <person name="Liu Y."/>
            <person name="Liu H."/>
            <person name="Wang H."/>
            <person name="Huang T."/>
            <person name="Liu B."/>
            <person name="Yang B."/>
            <person name="Yin L."/>
            <person name="Li B."/>
            <person name="Zhang Y."/>
            <person name="Zhang S."/>
            <person name="Jiang F."/>
            <person name="Zhang X."/>
            <person name="Ren Y."/>
            <person name="Wang B."/>
            <person name="Wang S."/>
            <person name="Lu Y."/>
            <person name="Wu K."/>
            <person name="Fan W."/>
            <person name="Wang G."/>
        </authorList>
    </citation>
    <scope>NUCLEOTIDE SEQUENCE</scope>
    <source>
        <strain evidence="3">12Hb</strain>
    </source>
</reference>
<proteinExistence type="predicted"/>
<dbReference type="Proteomes" id="UP000466442">
    <property type="component" value="Unassembled WGS sequence"/>
</dbReference>
<keyword evidence="4" id="KW-1185">Reference proteome</keyword>
<protein>
    <submittedName>
        <fullName evidence="3">Uncharacterized protein</fullName>
    </submittedName>
</protein>
<keyword evidence="2" id="KW-0472">Membrane</keyword>
<evidence type="ECO:0000313" key="3">
    <source>
        <dbReference type="EMBL" id="KAF6212318.1"/>
    </source>
</evidence>
<name>A0A8S9XVM8_APOLU</name>
<feature type="region of interest" description="Disordered" evidence="1">
    <location>
        <begin position="38"/>
        <end position="67"/>
    </location>
</feature>
<evidence type="ECO:0000313" key="4">
    <source>
        <dbReference type="Proteomes" id="UP000466442"/>
    </source>
</evidence>
<sequence length="118" mass="13161">MANDEAADAAAKLQEMTLNDTDKELEAYLEVAKQQFQAAKKAGVNPRGRPNPTQRRKRYHPFERPPAQPVAYAPVTTVAPDGTVELHQSVGESSFRLFVSEIVLLFVWMCYIVSVSPK</sequence>
<accession>A0A8S9XVM8</accession>
<feature type="transmembrane region" description="Helical" evidence="2">
    <location>
        <begin position="95"/>
        <end position="114"/>
    </location>
</feature>
<evidence type="ECO:0000256" key="2">
    <source>
        <dbReference type="SAM" id="Phobius"/>
    </source>
</evidence>
<keyword evidence="2" id="KW-1133">Transmembrane helix</keyword>